<name>A0AAE8M754_9HYPO</name>
<evidence type="ECO:0000313" key="2">
    <source>
        <dbReference type="EMBL" id="SPJ75453.1"/>
    </source>
</evidence>
<proteinExistence type="predicted"/>
<gene>
    <name evidence="2" type="ORF">FTOL_05184</name>
</gene>
<protein>
    <recommendedName>
        <fullName evidence="1">Heterokaryon incompatibility domain-containing protein</fullName>
    </recommendedName>
</protein>
<comment type="caution">
    <text evidence="2">The sequence shown here is derived from an EMBL/GenBank/DDBJ whole genome shotgun (WGS) entry which is preliminary data.</text>
</comment>
<feature type="domain" description="Heterokaryon incompatibility" evidence="1">
    <location>
        <begin position="2"/>
        <end position="127"/>
    </location>
</feature>
<dbReference type="Proteomes" id="UP001187734">
    <property type="component" value="Unassembled WGS sequence"/>
</dbReference>
<dbReference type="InterPro" id="IPR010730">
    <property type="entry name" value="HET"/>
</dbReference>
<dbReference type="AlphaFoldDB" id="A0AAE8M754"/>
<evidence type="ECO:0000259" key="1">
    <source>
        <dbReference type="Pfam" id="PF06985"/>
    </source>
</evidence>
<accession>A0AAE8M754</accession>
<keyword evidence="3" id="KW-1185">Reference proteome</keyword>
<evidence type="ECO:0000313" key="3">
    <source>
        <dbReference type="Proteomes" id="UP001187734"/>
    </source>
</evidence>
<reference evidence="2" key="1">
    <citation type="submission" date="2018-03" db="EMBL/GenBank/DDBJ databases">
        <authorList>
            <person name="Guldener U."/>
        </authorList>
    </citation>
    <scope>NUCLEOTIDE SEQUENCE</scope>
</reference>
<dbReference type="PANTHER" id="PTHR33112:SF16">
    <property type="entry name" value="HETEROKARYON INCOMPATIBILITY DOMAIN-CONTAINING PROTEIN"/>
    <property type="match status" value="1"/>
</dbReference>
<dbReference type="EMBL" id="ONZP01000163">
    <property type="protein sequence ID" value="SPJ75453.1"/>
    <property type="molecule type" value="Genomic_DNA"/>
</dbReference>
<dbReference type="PANTHER" id="PTHR33112">
    <property type="entry name" value="DOMAIN PROTEIN, PUTATIVE-RELATED"/>
    <property type="match status" value="1"/>
</dbReference>
<dbReference type="Pfam" id="PF06985">
    <property type="entry name" value="HET"/>
    <property type="match status" value="1"/>
</dbReference>
<organism evidence="2 3">
    <name type="scientific">Fusarium torulosum</name>
    <dbReference type="NCBI Taxonomy" id="33205"/>
    <lineage>
        <taxon>Eukaryota</taxon>
        <taxon>Fungi</taxon>
        <taxon>Dikarya</taxon>
        <taxon>Ascomycota</taxon>
        <taxon>Pezizomycotina</taxon>
        <taxon>Sordariomycetes</taxon>
        <taxon>Hypocreomycetidae</taxon>
        <taxon>Hypocreales</taxon>
        <taxon>Nectriaceae</taxon>
        <taxon>Fusarium</taxon>
    </lineage>
</organism>
<sequence>MHIARLARIKYLWIDSLCIQQDDDKKDWEIEAQLMGKVYSHSFLNVSATLADDDTRSLLDQSNHPFDPTLLKLPCMKKVRVFKVGDPKARLKMLQQRSRKAWIVDHDVWEDEIEQAPLQSRGWVFQERFLSPRILHFAERQLAWECHQISALEMFPRRVPPGLIQGSRSDIADNVLVAKTPTSANILEFCRSWDEIVGKYTKTDLTFNKDKLVAFAGVAKTIEVARGDTYLAGLWKSTFISQLAWTRARDDIVHHPRELSSGRAPSWSWLSVDGDVISPHPEKIRRHFANVALFPDPVSNGSSAITASGSVLLRGLLLPINSVEWDKDNLVSGFTIGGFTLQEGFHFSDTHLDLEGTKDQVNQLVKSGIALFPLFATDEHMQCIAVTCIKAIRGIPMDFRRVGACQVQYRKVQVHQESIQPGWEEDPSTLFFQGKPSYNLIHPVARSLIRSVELNLAGKRRLIKLW</sequence>